<dbReference type="Proteomes" id="UP000651156">
    <property type="component" value="Unassembled WGS sequence"/>
</dbReference>
<gene>
    <name evidence="1" type="ORF">IQ230_25805</name>
</gene>
<dbReference type="RefSeq" id="WP_193935037.1">
    <property type="nucleotide sequence ID" value="NZ_CAWPMZ010000026.1"/>
</dbReference>
<name>A0ABR9UZB7_9CHRO</name>
<comment type="caution">
    <text evidence="1">The sequence shown here is derived from an EMBL/GenBank/DDBJ whole genome shotgun (WGS) entry which is preliminary data.</text>
</comment>
<evidence type="ECO:0000313" key="2">
    <source>
        <dbReference type="Proteomes" id="UP000651156"/>
    </source>
</evidence>
<sequence length="117" mass="13228">MESLFEQLTANLAIGVEISAGLIIGCAAVEATLRAFTLFFVRRRPDTLKEEIRLQFGRWLSLALEFELAADILRTAISPTWTQIARLGAIVVLRTVLNFFLQMEIDKATKRDRTICK</sequence>
<accession>A0ABR9UZB7</accession>
<dbReference type="PANTHER" id="PTHR38468:SF1">
    <property type="entry name" value="SLL0939 PROTEIN"/>
    <property type="match status" value="1"/>
</dbReference>
<reference evidence="1 2" key="1">
    <citation type="submission" date="2020-10" db="EMBL/GenBank/DDBJ databases">
        <authorList>
            <person name="Castelo-Branco R."/>
            <person name="Eusebio N."/>
            <person name="Adriana R."/>
            <person name="Vieira A."/>
            <person name="Brugerolle De Fraissinette N."/>
            <person name="Rezende De Castro R."/>
            <person name="Schneider M.P."/>
            <person name="Vasconcelos V."/>
            <person name="Leao P.N."/>
        </authorList>
    </citation>
    <scope>NUCLEOTIDE SEQUENCE [LARGE SCALE GENOMIC DNA]</scope>
    <source>
        <strain evidence="1 2">LEGE 06123</strain>
    </source>
</reference>
<dbReference type="Pfam" id="PF07784">
    <property type="entry name" value="DUF1622"/>
    <property type="match status" value="1"/>
</dbReference>
<dbReference type="InterPro" id="IPR012427">
    <property type="entry name" value="DUF1622"/>
</dbReference>
<proteinExistence type="predicted"/>
<keyword evidence="2" id="KW-1185">Reference proteome</keyword>
<protein>
    <submittedName>
        <fullName evidence="1">DUF1622 domain-containing protein</fullName>
    </submittedName>
</protein>
<dbReference type="PANTHER" id="PTHR38468">
    <property type="entry name" value="SLL0939 PROTEIN"/>
    <property type="match status" value="1"/>
</dbReference>
<organism evidence="1 2">
    <name type="scientific">Gloeocapsopsis crepidinum LEGE 06123</name>
    <dbReference type="NCBI Taxonomy" id="588587"/>
    <lineage>
        <taxon>Bacteria</taxon>
        <taxon>Bacillati</taxon>
        <taxon>Cyanobacteriota</taxon>
        <taxon>Cyanophyceae</taxon>
        <taxon>Oscillatoriophycideae</taxon>
        <taxon>Chroococcales</taxon>
        <taxon>Chroococcaceae</taxon>
        <taxon>Gloeocapsopsis</taxon>
    </lineage>
</organism>
<evidence type="ECO:0000313" key="1">
    <source>
        <dbReference type="EMBL" id="MBE9193666.1"/>
    </source>
</evidence>
<dbReference type="EMBL" id="JADEWN010000122">
    <property type="protein sequence ID" value="MBE9193666.1"/>
    <property type="molecule type" value="Genomic_DNA"/>
</dbReference>